<dbReference type="CDD" id="cd04301">
    <property type="entry name" value="NAT_SF"/>
    <property type="match status" value="1"/>
</dbReference>
<dbReference type="InterPro" id="IPR050276">
    <property type="entry name" value="MshD_Acetyltransferase"/>
</dbReference>
<protein>
    <submittedName>
        <fullName evidence="2">GNAT family N-acetyltransferase</fullName>
    </submittedName>
</protein>
<proteinExistence type="predicted"/>
<accession>A0A6L8WAV5</accession>
<dbReference type="PROSITE" id="PS51186">
    <property type="entry name" value="GNAT"/>
    <property type="match status" value="1"/>
</dbReference>
<dbReference type="AlphaFoldDB" id="A0A6L8WAV5"/>
<evidence type="ECO:0000313" key="3">
    <source>
        <dbReference type="Proteomes" id="UP000476030"/>
    </source>
</evidence>
<dbReference type="Proteomes" id="UP000476030">
    <property type="component" value="Unassembled WGS sequence"/>
</dbReference>
<reference evidence="2 3" key="1">
    <citation type="submission" date="2019-12" db="EMBL/GenBank/DDBJ databases">
        <title>Snethiella sp. nov. sp. isolated from sea sand.</title>
        <authorList>
            <person name="Kim J."/>
            <person name="Jeong S.E."/>
            <person name="Jung H.S."/>
            <person name="Jeon C.O."/>
        </authorList>
    </citation>
    <scope>NUCLEOTIDE SEQUENCE [LARGE SCALE GENOMIC DNA]</scope>
    <source>
        <strain evidence="2 3">DP05</strain>
    </source>
</reference>
<keyword evidence="2" id="KW-0808">Transferase</keyword>
<keyword evidence="3" id="KW-1185">Reference proteome</keyword>
<sequence length="164" mass="17444">MRGGISIRQESTADTPAIHALVAAAFGQEDEATLVDALRRDGDLWLSLVAEADGEIVGHIALSRLKSPKNALALAPVSVAPDLQGQDIGSTLIRRAIEESRRAGESLIFVLGEPAYYSRFGFSRETAAPYDCIYAGEYFMALELAADNVEIAPVVYADAFGGLG</sequence>
<dbReference type="InterPro" id="IPR016181">
    <property type="entry name" value="Acyl_CoA_acyltransferase"/>
</dbReference>
<dbReference type="GO" id="GO:0016747">
    <property type="term" value="F:acyltransferase activity, transferring groups other than amino-acyl groups"/>
    <property type="evidence" value="ECO:0007669"/>
    <property type="project" value="InterPro"/>
</dbReference>
<organism evidence="2 3">
    <name type="scientific">Sneathiella litorea</name>
    <dbReference type="NCBI Taxonomy" id="2606216"/>
    <lineage>
        <taxon>Bacteria</taxon>
        <taxon>Pseudomonadati</taxon>
        <taxon>Pseudomonadota</taxon>
        <taxon>Alphaproteobacteria</taxon>
        <taxon>Sneathiellales</taxon>
        <taxon>Sneathiellaceae</taxon>
        <taxon>Sneathiella</taxon>
    </lineage>
</organism>
<dbReference type="PANTHER" id="PTHR43617">
    <property type="entry name" value="L-AMINO ACID N-ACETYLTRANSFERASE"/>
    <property type="match status" value="1"/>
</dbReference>
<dbReference type="PANTHER" id="PTHR43617:SF2">
    <property type="entry name" value="UPF0039 PROTEIN SLL0451"/>
    <property type="match status" value="1"/>
</dbReference>
<dbReference type="InterPro" id="IPR000182">
    <property type="entry name" value="GNAT_dom"/>
</dbReference>
<evidence type="ECO:0000313" key="2">
    <source>
        <dbReference type="EMBL" id="MZR32198.1"/>
    </source>
</evidence>
<name>A0A6L8WAV5_9PROT</name>
<evidence type="ECO:0000259" key="1">
    <source>
        <dbReference type="PROSITE" id="PS51186"/>
    </source>
</evidence>
<dbReference type="RefSeq" id="WP_161316763.1">
    <property type="nucleotide sequence ID" value="NZ_WTUW01000009.1"/>
</dbReference>
<dbReference type="Pfam" id="PF00583">
    <property type="entry name" value="Acetyltransf_1"/>
    <property type="match status" value="1"/>
</dbReference>
<dbReference type="Gene3D" id="3.40.630.30">
    <property type="match status" value="1"/>
</dbReference>
<feature type="domain" description="N-acetyltransferase" evidence="1">
    <location>
        <begin position="5"/>
        <end position="145"/>
    </location>
</feature>
<comment type="caution">
    <text evidence="2">The sequence shown here is derived from an EMBL/GenBank/DDBJ whole genome shotgun (WGS) entry which is preliminary data.</text>
</comment>
<gene>
    <name evidence="2" type="ORF">GQE98_16290</name>
</gene>
<dbReference type="EMBL" id="WTUW01000009">
    <property type="protein sequence ID" value="MZR32198.1"/>
    <property type="molecule type" value="Genomic_DNA"/>
</dbReference>
<dbReference type="SUPFAM" id="SSF55729">
    <property type="entry name" value="Acyl-CoA N-acyltransferases (Nat)"/>
    <property type="match status" value="1"/>
</dbReference>